<keyword evidence="2" id="KW-0805">Transcription regulation</keyword>
<dbReference type="Pfam" id="PF03466">
    <property type="entry name" value="LysR_substrate"/>
    <property type="match status" value="1"/>
</dbReference>
<reference evidence="6" key="1">
    <citation type="submission" date="2021-10" db="EMBL/GenBank/DDBJ databases">
        <title>Marinomonas pontica sp. nov., isolated from the Black Sea.</title>
        <authorList>
            <person name="Zhao L.-H."/>
            <person name="Xue J.-H."/>
        </authorList>
    </citation>
    <scope>NUCLEOTIDE SEQUENCE</scope>
    <source>
        <strain evidence="6">E8</strain>
    </source>
</reference>
<accession>A0A9X1RUD0</accession>
<dbReference type="AlphaFoldDB" id="A0A9X1RUD0"/>
<evidence type="ECO:0000256" key="3">
    <source>
        <dbReference type="ARBA" id="ARBA00023125"/>
    </source>
</evidence>
<dbReference type="Proteomes" id="UP001139095">
    <property type="component" value="Unassembled WGS sequence"/>
</dbReference>
<keyword evidence="4" id="KW-0804">Transcription</keyword>
<dbReference type="SUPFAM" id="SSF53850">
    <property type="entry name" value="Periplasmic binding protein-like II"/>
    <property type="match status" value="1"/>
</dbReference>
<name>A0A9X1RUD0_9GAMM</name>
<evidence type="ECO:0000256" key="2">
    <source>
        <dbReference type="ARBA" id="ARBA00023015"/>
    </source>
</evidence>
<dbReference type="InterPro" id="IPR005119">
    <property type="entry name" value="LysR_subst-bd"/>
</dbReference>
<dbReference type="InterPro" id="IPR000847">
    <property type="entry name" value="LysR_HTH_N"/>
</dbReference>
<dbReference type="PROSITE" id="PS50931">
    <property type="entry name" value="HTH_LYSR"/>
    <property type="match status" value="1"/>
</dbReference>
<comment type="caution">
    <text evidence="6">The sequence shown here is derived from an EMBL/GenBank/DDBJ whole genome shotgun (WGS) entry which is preliminary data.</text>
</comment>
<evidence type="ECO:0000313" key="6">
    <source>
        <dbReference type="EMBL" id="MCB5163101.1"/>
    </source>
</evidence>
<dbReference type="Gene3D" id="3.40.190.290">
    <property type="match status" value="1"/>
</dbReference>
<dbReference type="EMBL" id="JAJATW010000038">
    <property type="protein sequence ID" value="MCB5163101.1"/>
    <property type="molecule type" value="Genomic_DNA"/>
</dbReference>
<keyword evidence="3" id="KW-0238">DNA-binding</keyword>
<dbReference type="SUPFAM" id="SSF46785">
    <property type="entry name" value="Winged helix' DNA-binding domain"/>
    <property type="match status" value="1"/>
</dbReference>
<proteinExistence type="inferred from homology"/>
<dbReference type="GO" id="GO:0003700">
    <property type="term" value="F:DNA-binding transcription factor activity"/>
    <property type="evidence" value="ECO:0007669"/>
    <property type="project" value="InterPro"/>
</dbReference>
<dbReference type="GO" id="GO:0006351">
    <property type="term" value="P:DNA-templated transcription"/>
    <property type="evidence" value="ECO:0007669"/>
    <property type="project" value="TreeGrafter"/>
</dbReference>
<organism evidence="6 7">
    <name type="scientific">Marinomonas algarum</name>
    <dbReference type="NCBI Taxonomy" id="2883105"/>
    <lineage>
        <taxon>Bacteria</taxon>
        <taxon>Pseudomonadati</taxon>
        <taxon>Pseudomonadota</taxon>
        <taxon>Gammaproteobacteria</taxon>
        <taxon>Oceanospirillales</taxon>
        <taxon>Oceanospirillaceae</taxon>
        <taxon>Marinomonas</taxon>
    </lineage>
</organism>
<evidence type="ECO:0000259" key="5">
    <source>
        <dbReference type="PROSITE" id="PS50931"/>
    </source>
</evidence>
<gene>
    <name evidence="6" type="ORF">LG368_14605</name>
</gene>
<dbReference type="InterPro" id="IPR036388">
    <property type="entry name" value="WH-like_DNA-bd_sf"/>
</dbReference>
<evidence type="ECO:0000313" key="7">
    <source>
        <dbReference type="Proteomes" id="UP001139095"/>
    </source>
</evidence>
<keyword evidence="7" id="KW-1185">Reference proteome</keyword>
<dbReference type="PANTHER" id="PTHR30537:SF66">
    <property type="entry name" value="IRON-REGULATED VIRULENCE REGULATORY PROTEIN IRGB"/>
    <property type="match status" value="1"/>
</dbReference>
<dbReference type="GO" id="GO:0043565">
    <property type="term" value="F:sequence-specific DNA binding"/>
    <property type="evidence" value="ECO:0007669"/>
    <property type="project" value="TreeGrafter"/>
</dbReference>
<evidence type="ECO:0000256" key="1">
    <source>
        <dbReference type="ARBA" id="ARBA00009437"/>
    </source>
</evidence>
<sequence length="298" mass="33580">MYDLNELRTFVSVMETGNLKESALKLGVSKSTLSRRVQHLEQVLNQPLLRRQANRLIANEAGTQFLPFAKKILYLADDGHRAVEALRDDVSGSLKVYVHTKLAYGWFSKRASAFVDRFSNVDIDVTVGCQALSDIEQYDLCIWLQEPIGAQIKSEALGALKQGLYASPHCAEQLIGITHPSDIDASLWVNLFNCEENGIALEHEILPSVFIEAPRPRLRMSQYEYHVDAILQGKGVGLLPHYFAQPHFTSNESDRLCPVLPGWEGEDSPIYLHYSFGCLSKKLQTFLQYLREEAKGLQ</sequence>
<dbReference type="RefSeq" id="WP_226755444.1">
    <property type="nucleotide sequence ID" value="NZ_JAJATW010000038.1"/>
</dbReference>
<comment type="similarity">
    <text evidence="1">Belongs to the LysR transcriptional regulatory family.</text>
</comment>
<dbReference type="Gene3D" id="1.10.10.10">
    <property type="entry name" value="Winged helix-like DNA-binding domain superfamily/Winged helix DNA-binding domain"/>
    <property type="match status" value="1"/>
</dbReference>
<dbReference type="Pfam" id="PF00126">
    <property type="entry name" value="HTH_1"/>
    <property type="match status" value="1"/>
</dbReference>
<evidence type="ECO:0000256" key="4">
    <source>
        <dbReference type="ARBA" id="ARBA00023163"/>
    </source>
</evidence>
<feature type="domain" description="HTH lysR-type" evidence="5">
    <location>
        <begin position="1"/>
        <end position="59"/>
    </location>
</feature>
<dbReference type="InterPro" id="IPR058163">
    <property type="entry name" value="LysR-type_TF_proteobact-type"/>
</dbReference>
<dbReference type="InterPro" id="IPR036390">
    <property type="entry name" value="WH_DNA-bd_sf"/>
</dbReference>
<dbReference type="PANTHER" id="PTHR30537">
    <property type="entry name" value="HTH-TYPE TRANSCRIPTIONAL REGULATOR"/>
    <property type="match status" value="1"/>
</dbReference>
<protein>
    <submittedName>
        <fullName evidence="6">LysR family transcriptional regulator</fullName>
    </submittedName>
</protein>